<protein>
    <recommendedName>
        <fullName evidence="2">Hyaluronan/mRNA-binding protein domain-containing protein</fullName>
    </recommendedName>
</protein>
<dbReference type="OrthoDB" id="2562681at2759"/>
<feature type="region of interest" description="Disordered" evidence="1">
    <location>
        <begin position="1"/>
        <end position="64"/>
    </location>
</feature>
<evidence type="ECO:0000313" key="4">
    <source>
        <dbReference type="Proteomes" id="UP000541558"/>
    </source>
</evidence>
<dbReference type="Proteomes" id="UP000541558">
    <property type="component" value="Unassembled WGS sequence"/>
</dbReference>
<dbReference type="AlphaFoldDB" id="A0A8H5AYU6"/>
<dbReference type="EMBL" id="JAACJK010000224">
    <property type="protein sequence ID" value="KAF5313519.1"/>
    <property type="molecule type" value="Genomic_DNA"/>
</dbReference>
<feature type="domain" description="Hyaluronan/mRNA-binding protein" evidence="2">
    <location>
        <begin position="19"/>
        <end position="89"/>
    </location>
</feature>
<dbReference type="InterPro" id="IPR006861">
    <property type="entry name" value="HABP4_PAIRBP1-bd"/>
</dbReference>
<evidence type="ECO:0000313" key="3">
    <source>
        <dbReference type="EMBL" id="KAF5313519.1"/>
    </source>
</evidence>
<gene>
    <name evidence="3" type="ORF">D9611_008506</name>
</gene>
<feature type="compositionally biased region" description="Basic and acidic residues" evidence="1">
    <location>
        <begin position="48"/>
        <end position="62"/>
    </location>
</feature>
<comment type="caution">
    <text evidence="3">The sequence shown here is derived from an EMBL/GenBank/DDBJ whole genome shotgun (WGS) entry which is preliminary data.</text>
</comment>
<evidence type="ECO:0000259" key="2">
    <source>
        <dbReference type="Pfam" id="PF04774"/>
    </source>
</evidence>
<evidence type="ECO:0000256" key="1">
    <source>
        <dbReference type="SAM" id="MobiDB-lite"/>
    </source>
</evidence>
<proteinExistence type="predicted"/>
<sequence length="140" mass="15291">MTRTARSSFPRAIQRDRSQARNGLDPSIRKNGAGSHNWGSLSEEERLEDAALHDENVEHEDVPAAQDVVEDVEFKATPARSEDELKEARKLRKNAFHKKNVDLSAIARSSAAASTSPPSASAMDSRLAQGKNVSDVARIV</sequence>
<dbReference type="Pfam" id="PF04774">
    <property type="entry name" value="HABP4_PAI-RBP1"/>
    <property type="match status" value="1"/>
</dbReference>
<organism evidence="3 4">
    <name type="scientific">Ephemerocybe angulata</name>
    <dbReference type="NCBI Taxonomy" id="980116"/>
    <lineage>
        <taxon>Eukaryota</taxon>
        <taxon>Fungi</taxon>
        <taxon>Dikarya</taxon>
        <taxon>Basidiomycota</taxon>
        <taxon>Agaricomycotina</taxon>
        <taxon>Agaricomycetes</taxon>
        <taxon>Agaricomycetidae</taxon>
        <taxon>Agaricales</taxon>
        <taxon>Agaricineae</taxon>
        <taxon>Psathyrellaceae</taxon>
        <taxon>Ephemerocybe</taxon>
    </lineage>
</organism>
<name>A0A8H5AYU6_9AGAR</name>
<feature type="compositionally biased region" description="Low complexity" evidence="1">
    <location>
        <begin position="108"/>
        <end position="122"/>
    </location>
</feature>
<keyword evidence="4" id="KW-1185">Reference proteome</keyword>
<accession>A0A8H5AYU6</accession>
<reference evidence="3 4" key="1">
    <citation type="journal article" date="2020" name="ISME J.">
        <title>Uncovering the hidden diversity of litter-decomposition mechanisms in mushroom-forming fungi.</title>
        <authorList>
            <person name="Floudas D."/>
            <person name="Bentzer J."/>
            <person name="Ahren D."/>
            <person name="Johansson T."/>
            <person name="Persson P."/>
            <person name="Tunlid A."/>
        </authorList>
    </citation>
    <scope>NUCLEOTIDE SEQUENCE [LARGE SCALE GENOMIC DNA]</scope>
    <source>
        <strain evidence="3 4">CBS 175.51</strain>
    </source>
</reference>
<feature type="region of interest" description="Disordered" evidence="1">
    <location>
        <begin position="108"/>
        <end position="140"/>
    </location>
</feature>